<dbReference type="SUPFAM" id="SSF50182">
    <property type="entry name" value="Sm-like ribonucleoproteins"/>
    <property type="match status" value="1"/>
</dbReference>
<name>A0A9D2QF55_9CORY</name>
<dbReference type="InterPro" id="IPR023408">
    <property type="entry name" value="MscS_beta-dom_sf"/>
</dbReference>
<keyword evidence="7 9" id="KW-0472">Membrane</keyword>
<keyword evidence="5 9" id="KW-0812">Transmembrane</keyword>
<comment type="similarity">
    <text evidence="3">Belongs to the MscS (TC 1.A.23) family.</text>
</comment>
<dbReference type="EMBL" id="DWVP01000016">
    <property type="protein sequence ID" value="HJC85326.1"/>
    <property type="molecule type" value="Genomic_DNA"/>
</dbReference>
<dbReference type="Pfam" id="PF00924">
    <property type="entry name" value="MS_channel_2nd"/>
    <property type="match status" value="1"/>
</dbReference>
<dbReference type="Gene3D" id="1.10.287.1260">
    <property type="match status" value="1"/>
</dbReference>
<dbReference type="InterPro" id="IPR011014">
    <property type="entry name" value="MscS_channel_TM-2"/>
</dbReference>
<reference evidence="11" key="1">
    <citation type="journal article" date="2021" name="PeerJ">
        <title>Extensive microbial diversity within the chicken gut microbiome revealed by metagenomics and culture.</title>
        <authorList>
            <person name="Gilroy R."/>
            <person name="Ravi A."/>
            <person name="Getino M."/>
            <person name="Pursley I."/>
            <person name="Horton D.L."/>
            <person name="Alikhan N.F."/>
            <person name="Baker D."/>
            <person name="Gharbi K."/>
            <person name="Hall N."/>
            <person name="Watson M."/>
            <person name="Adriaenssens E.M."/>
            <person name="Foster-Nyarko E."/>
            <person name="Jarju S."/>
            <person name="Secka A."/>
            <person name="Antonio M."/>
            <person name="Oren A."/>
            <person name="Chaudhuri R.R."/>
            <person name="La Ragione R."/>
            <person name="Hildebrand F."/>
            <person name="Pallen M.J."/>
        </authorList>
    </citation>
    <scope>NUCLEOTIDE SEQUENCE</scope>
    <source>
        <strain evidence="11">ChiHjej13B12-4958</strain>
    </source>
</reference>
<accession>A0A9D2QF55</accession>
<feature type="compositionally biased region" description="Low complexity" evidence="8">
    <location>
        <begin position="558"/>
        <end position="570"/>
    </location>
</feature>
<feature type="compositionally biased region" description="Acidic residues" evidence="8">
    <location>
        <begin position="483"/>
        <end position="497"/>
    </location>
</feature>
<dbReference type="GO" id="GO:0008381">
    <property type="term" value="F:mechanosensitive monoatomic ion channel activity"/>
    <property type="evidence" value="ECO:0007669"/>
    <property type="project" value="InterPro"/>
</dbReference>
<feature type="compositionally biased region" description="Basic and acidic residues" evidence="8">
    <location>
        <begin position="304"/>
        <end position="322"/>
    </location>
</feature>
<dbReference type="InterPro" id="IPR006685">
    <property type="entry name" value="MscS_channel_2nd"/>
</dbReference>
<gene>
    <name evidence="11" type="ORF">H9751_07270</name>
</gene>
<dbReference type="InterPro" id="IPR010920">
    <property type="entry name" value="LSM_dom_sf"/>
</dbReference>
<proteinExistence type="inferred from homology"/>
<feature type="compositionally biased region" description="Low complexity" evidence="8">
    <location>
        <begin position="508"/>
        <end position="533"/>
    </location>
</feature>
<evidence type="ECO:0000259" key="10">
    <source>
        <dbReference type="Pfam" id="PF00924"/>
    </source>
</evidence>
<dbReference type="GO" id="GO:0005886">
    <property type="term" value="C:plasma membrane"/>
    <property type="evidence" value="ECO:0007669"/>
    <property type="project" value="UniProtKB-SubCell"/>
</dbReference>
<evidence type="ECO:0000313" key="11">
    <source>
        <dbReference type="EMBL" id="HJC85326.1"/>
    </source>
</evidence>
<reference evidence="11" key="2">
    <citation type="submission" date="2021-04" db="EMBL/GenBank/DDBJ databases">
        <authorList>
            <person name="Gilroy R."/>
        </authorList>
    </citation>
    <scope>NUCLEOTIDE SEQUENCE</scope>
    <source>
        <strain evidence="11">ChiHjej13B12-4958</strain>
    </source>
</reference>
<dbReference type="SUPFAM" id="SSF82861">
    <property type="entry name" value="Mechanosensitive channel protein MscS (YggB), transmembrane region"/>
    <property type="match status" value="1"/>
</dbReference>
<evidence type="ECO:0000256" key="4">
    <source>
        <dbReference type="ARBA" id="ARBA00022475"/>
    </source>
</evidence>
<dbReference type="InterPro" id="IPR045276">
    <property type="entry name" value="YbiO_bact"/>
</dbReference>
<feature type="transmembrane region" description="Helical" evidence="9">
    <location>
        <begin position="55"/>
        <end position="80"/>
    </location>
</feature>
<evidence type="ECO:0000256" key="3">
    <source>
        <dbReference type="ARBA" id="ARBA00008017"/>
    </source>
</evidence>
<evidence type="ECO:0000313" key="12">
    <source>
        <dbReference type="Proteomes" id="UP000823858"/>
    </source>
</evidence>
<feature type="compositionally biased region" description="Low complexity" evidence="8">
    <location>
        <begin position="370"/>
        <end position="384"/>
    </location>
</feature>
<keyword evidence="4" id="KW-1003">Cell membrane</keyword>
<feature type="region of interest" description="Disordered" evidence="8">
    <location>
        <begin position="448"/>
        <end position="598"/>
    </location>
</feature>
<dbReference type="PANTHER" id="PTHR30460">
    <property type="entry name" value="MODERATE CONDUCTANCE MECHANOSENSITIVE CHANNEL YBIO"/>
    <property type="match status" value="1"/>
</dbReference>
<evidence type="ECO:0000256" key="5">
    <source>
        <dbReference type="ARBA" id="ARBA00022692"/>
    </source>
</evidence>
<feature type="transmembrane region" description="Helical" evidence="9">
    <location>
        <begin position="13"/>
        <end position="34"/>
    </location>
</feature>
<feature type="domain" description="Mechanosensitive ion channel MscS" evidence="10">
    <location>
        <begin position="107"/>
        <end position="176"/>
    </location>
</feature>
<organism evidence="11 12">
    <name type="scientific">Candidatus Corynebacterium faecigallinarum</name>
    <dbReference type="NCBI Taxonomy" id="2838528"/>
    <lineage>
        <taxon>Bacteria</taxon>
        <taxon>Bacillati</taxon>
        <taxon>Actinomycetota</taxon>
        <taxon>Actinomycetes</taxon>
        <taxon>Mycobacteriales</taxon>
        <taxon>Corynebacteriaceae</taxon>
        <taxon>Corynebacterium</taxon>
    </lineage>
</organism>
<feature type="compositionally biased region" description="Low complexity" evidence="8">
    <location>
        <begin position="469"/>
        <end position="482"/>
    </location>
</feature>
<comment type="caution">
    <text evidence="11">The sequence shown here is derived from an EMBL/GenBank/DDBJ whole genome shotgun (WGS) entry which is preliminary data.</text>
</comment>
<protein>
    <submittedName>
        <fullName evidence="11">Mechanosensitive ion channel</fullName>
    </submittedName>
</protein>
<comment type="subcellular location">
    <subcellularLocation>
        <location evidence="2">Cell membrane</location>
    </subcellularLocation>
    <subcellularLocation>
        <location evidence="1">Membrane</location>
        <topology evidence="1">Multi-pass membrane protein</topology>
    </subcellularLocation>
</comment>
<keyword evidence="6 9" id="KW-1133">Transmembrane helix</keyword>
<feature type="compositionally biased region" description="Acidic residues" evidence="8">
    <location>
        <begin position="385"/>
        <end position="394"/>
    </location>
</feature>
<feature type="region of interest" description="Disordered" evidence="8">
    <location>
        <begin position="298"/>
        <end position="414"/>
    </location>
</feature>
<evidence type="ECO:0000256" key="1">
    <source>
        <dbReference type="ARBA" id="ARBA00004141"/>
    </source>
</evidence>
<feature type="compositionally biased region" description="Low complexity" evidence="8">
    <location>
        <begin position="323"/>
        <end position="332"/>
    </location>
</feature>
<feature type="compositionally biased region" description="Gly residues" evidence="8">
    <location>
        <begin position="571"/>
        <end position="585"/>
    </location>
</feature>
<evidence type="ECO:0000256" key="2">
    <source>
        <dbReference type="ARBA" id="ARBA00004236"/>
    </source>
</evidence>
<sequence length="598" mass="61620">MDFSYFLFRVWEWVIAHGLPLSALLIIGILIPRLGRQASRWVSQRFEEDEESGKASLALVGALVYILEIVAYFILILVALSNLGVPPLGAAVPATVVSAAVGFGAQNIIGDFLNGFFIISERHYGVGDIITFDDTGDALMGTVVKLTLRTTQIRTFNGELVTVPNSKATVTINYSKQWARAVVQIDLPLTKGESMTDLVDKVSESAHDAVDAAGVADDIRGEITILPARSITAPTAAGLPWTVGMEINVATSPALQWAVERAIRTNIINTFWDRYQSPGETSSVLEAGLPLAGAVSARAAAQESARESGRESAPESGQKPDDTSAFDASSDTQKLVNAATAGGDPHTDQAEELDGAESTDTSTDETVVMSATTGGAEATAAASDGDSDADSGTDDDTHHENHPNGTALDGPYDSKTKNVLSLGGRFRPSTLALFLALAVVGLLALFSTNPEDGSAGWLSPDRYRSTGDTTSVTEETSTPTEEAPAEQETTDPVDEGTDSPAQQRDGANTDSDSGSTGSDDTDTTGNNDGSGSTSDDRGTGTGIGPQDDGSDGSGNSGNSGNTGDTASGAAGANGTGNTGNTGDTGDGATDGPQALTVS</sequence>
<dbReference type="PANTHER" id="PTHR30460:SF0">
    <property type="entry name" value="MODERATE CONDUCTANCE MECHANOSENSITIVE CHANNEL YBIO"/>
    <property type="match status" value="1"/>
</dbReference>
<evidence type="ECO:0000256" key="8">
    <source>
        <dbReference type="SAM" id="MobiDB-lite"/>
    </source>
</evidence>
<dbReference type="Gene3D" id="2.30.30.60">
    <property type="match status" value="1"/>
</dbReference>
<dbReference type="Proteomes" id="UP000823858">
    <property type="component" value="Unassembled WGS sequence"/>
</dbReference>
<dbReference type="AlphaFoldDB" id="A0A9D2QF55"/>
<evidence type="ECO:0000256" key="9">
    <source>
        <dbReference type="SAM" id="Phobius"/>
    </source>
</evidence>
<evidence type="ECO:0000256" key="6">
    <source>
        <dbReference type="ARBA" id="ARBA00022989"/>
    </source>
</evidence>
<evidence type="ECO:0000256" key="7">
    <source>
        <dbReference type="ARBA" id="ARBA00023136"/>
    </source>
</evidence>